<accession>A0A2M6YC33</accession>
<feature type="domain" description="Cell envelope-related transcriptional attenuator" evidence="3">
    <location>
        <begin position="94"/>
        <end position="251"/>
    </location>
</feature>
<feature type="transmembrane region" description="Helical" evidence="2">
    <location>
        <begin position="21"/>
        <end position="42"/>
    </location>
</feature>
<dbReference type="InterPro" id="IPR050922">
    <property type="entry name" value="LytR/CpsA/Psr_CW_biosynth"/>
</dbReference>
<keyword evidence="2" id="KW-0812">Transmembrane</keyword>
<comment type="similarity">
    <text evidence="1">Belongs to the LytR/CpsA/Psr (LCP) family.</text>
</comment>
<dbReference type="PANTHER" id="PTHR33392:SF6">
    <property type="entry name" value="POLYISOPRENYL-TEICHOIC ACID--PEPTIDOGLYCAN TEICHOIC ACID TRANSFERASE TAGU"/>
    <property type="match status" value="1"/>
</dbReference>
<dbReference type="PANTHER" id="PTHR33392">
    <property type="entry name" value="POLYISOPRENYL-TEICHOIC ACID--PEPTIDOGLYCAN TEICHOIC ACID TRANSFERASE TAGU"/>
    <property type="match status" value="1"/>
</dbReference>
<evidence type="ECO:0000313" key="5">
    <source>
        <dbReference type="Proteomes" id="UP000229896"/>
    </source>
</evidence>
<evidence type="ECO:0000259" key="3">
    <source>
        <dbReference type="Pfam" id="PF03816"/>
    </source>
</evidence>
<comment type="caution">
    <text evidence="4">The sequence shown here is derived from an EMBL/GenBank/DDBJ whole genome shotgun (WGS) entry which is preliminary data.</text>
</comment>
<dbReference type="Proteomes" id="UP000229896">
    <property type="component" value="Unassembled WGS sequence"/>
</dbReference>
<evidence type="ECO:0000313" key="4">
    <source>
        <dbReference type="EMBL" id="PIU24245.1"/>
    </source>
</evidence>
<organism evidence="4 5">
    <name type="scientific">Candidatus Berkelbacteria bacterium CG08_land_8_20_14_0_20_39_8</name>
    <dbReference type="NCBI Taxonomy" id="1974511"/>
    <lineage>
        <taxon>Bacteria</taxon>
        <taxon>Candidatus Berkelbacteria</taxon>
    </lineage>
</organism>
<dbReference type="Gene3D" id="3.40.630.190">
    <property type="entry name" value="LCP protein"/>
    <property type="match status" value="1"/>
</dbReference>
<dbReference type="Pfam" id="PF03816">
    <property type="entry name" value="LytR_cpsA_psr"/>
    <property type="match status" value="1"/>
</dbReference>
<sequence>MSKILLENPNQKRKPKSKKKLWIIIVIVVMLLAISGVAYAYWRGIFTKNYSNPSSLEGKINGDQNIALKGEGDGRINVLLLGSGGSNHPGGNLTDSLEVLSIDPINDSMAMLSIPRDLYVSIKSPSYSEKINEVYKLGDDKAKKGGGNLVKEEIGSILDLPMHYFIKIDFSGFEKAIDAVGGIDINVSKAIYDPTFPADDMVHYQTFKISVGEQHMNGSTALKYARSRETSSDFDRSARQQLVMQAFKNKVVNSSTLSNPEKVLSLVSALGSSVKTDMTPDEIKALIPLLKKIDSASVVSKVLDNSASGPLVSDSSSGTFYLKTKTGNWKEVQKITHEIFSDPYLKKEAANIKIINASGYSAAGNGWSSLLKSYGYNIIGVETAKTIKSTSEINDYSGGAKKYTLQFLSDRLDAKIVTKTEGSDGNIDLELIIGKDNKEAYAKISG</sequence>
<dbReference type="InterPro" id="IPR004474">
    <property type="entry name" value="LytR_CpsA_psr"/>
</dbReference>
<evidence type="ECO:0000256" key="2">
    <source>
        <dbReference type="SAM" id="Phobius"/>
    </source>
</evidence>
<dbReference type="AlphaFoldDB" id="A0A2M6YC33"/>
<name>A0A2M6YC33_9BACT</name>
<keyword evidence="2" id="KW-1133">Transmembrane helix</keyword>
<dbReference type="NCBIfam" id="TIGR00350">
    <property type="entry name" value="lytR_cpsA_psr"/>
    <property type="match status" value="1"/>
</dbReference>
<proteinExistence type="inferred from homology"/>
<reference evidence="5" key="1">
    <citation type="submission" date="2017-09" db="EMBL/GenBank/DDBJ databases">
        <title>Depth-based differentiation of microbial function through sediment-hosted aquifers and enrichment of novel symbionts in the deep terrestrial subsurface.</title>
        <authorList>
            <person name="Probst A.J."/>
            <person name="Ladd B."/>
            <person name="Jarett J.K."/>
            <person name="Geller-Mcgrath D.E."/>
            <person name="Sieber C.M.K."/>
            <person name="Emerson J.B."/>
            <person name="Anantharaman K."/>
            <person name="Thomas B.C."/>
            <person name="Malmstrom R."/>
            <person name="Stieglmeier M."/>
            <person name="Klingl A."/>
            <person name="Woyke T."/>
            <person name="Ryan C.M."/>
            <person name="Banfield J.F."/>
        </authorList>
    </citation>
    <scope>NUCLEOTIDE SEQUENCE [LARGE SCALE GENOMIC DNA]</scope>
</reference>
<keyword evidence="2" id="KW-0472">Membrane</keyword>
<protein>
    <recommendedName>
        <fullName evidence="3">Cell envelope-related transcriptional attenuator domain-containing protein</fullName>
    </recommendedName>
</protein>
<dbReference type="EMBL" id="PEXI01000064">
    <property type="protein sequence ID" value="PIU24245.1"/>
    <property type="molecule type" value="Genomic_DNA"/>
</dbReference>
<gene>
    <name evidence="4" type="ORF">COT12_02060</name>
</gene>
<evidence type="ECO:0000256" key="1">
    <source>
        <dbReference type="ARBA" id="ARBA00006068"/>
    </source>
</evidence>